<dbReference type="GO" id="GO:0005874">
    <property type="term" value="C:microtubule"/>
    <property type="evidence" value="ECO:0007669"/>
    <property type="project" value="UniProtKB-KW"/>
</dbReference>
<keyword evidence="4" id="KW-1185">Reference proteome</keyword>
<keyword evidence="1" id="KW-0493">Microtubule</keyword>
<feature type="domain" description="NPK1-activating kinesin-like protein C-terminal" evidence="2">
    <location>
        <begin position="15"/>
        <end position="43"/>
    </location>
</feature>
<evidence type="ECO:0000259" key="2">
    <source>
        <dbReference type="Pfam" id="PF11995"/>
    </source>
</evidence>
<reference evidence="4" key="2">
    <citation type="journal article" date="2017" name="J. Anim. Genet.">
        <title>Multiple reference genome sequences of hot pepper reveal the massive evolution of plant disease resistance genes by retroduplication.</title>
        <authorList>
            <person name="Kim S."/>
            <person name="Park J."/>
            <person name="Yeom S.-I."/>
            <person name="Kim Y.-M."/>
            <person name="Seo E."/>
            <person name="Kim K.-T."/>
            <person name="Kim M.-S."/>
            <person name="Lee J.M."/>
            <person name="Cheong K."/>
            <person name="Shin H.-S."/>
            <person name="Kim S.-B."/>
            <person name="Han K."/>
            <person name="Lee J."/>
            <person name="Park M."/>
            <person name="Lee H.-A."/>
            <person name="Lee H.-Y."/>
            <person name="Lee Y."/>
            <person name="Oh S."/>
            <person name="Lee J.H."/>
            <person name="Choi E."/>
            <person name="Choi E."/>
            <person name="Lee S.E."/>
            <person name="Jeon J."/>
            <person name="Kim H."/>
            <person name="Choi G."/>
            <person name="Song H."/>
            <person name="Lee J."/>
            <person name="Lee S.-C."/>
            <person name="Kwon J.-K."/>
            <person name="Lee H.-Y."/>
            <person name="Koo N."/>
            <person name="Hong Y."/>
            <person name="Kim R.W."/>
            <person name="Kang W.-H."/>
            <person name="Huh J.H."/>
            <person name="Kang B.-C."/>
            <person name="Yang T.-J."/>
            <person name="Lee Y.-H."/>
            <person name="Bennetzen J.L."/>
            <person name="Choi D."/>
        </authorList>
    </citation>
    <scope>NUCLEOTIDE SEQUENCE [LARGE SCALE GENOMIC DNA]</scope>
    <source>
        <strain evidence="4">cv. PBC81</strain>
    </source>
</reference>
<dbReference type="OrthoDB" id="3176171at2759"/>
<dbReference type="InterPro" id="IPR021881">
    <property type="entry name" value="NACK_C"/>
</dbReference>
<evidence type="ECO:0000313" key="4">
    <source>
        <dbReference type="Proteomes" id="UP000224567"/>
    </source>
</evidence>
<evidence type="ECO:0000256" key="1">
    <source>
        <dbReference type="ARBA" id="ARBA00022701"/>
    </source>
</evidence>
<dbReference type="AlphaFoldDB" id="A0A2G2X498"/>
<dbReference type="STRING" id="33114.A0A2G2X498"/>
<comment type="caution">
    <text evidence="3">The sequence shown here is derived from an EMBL/GenBank/DDBJ whole genome shotgun (WGS) entry which is preliminary data.</text>
</comment>
<dbReference type="EMBL" id="MLFT02000003">
    <property type="protein sequence ID" value="PHT52315.1"/>
    <property type="molecule type" value="Genomic_DNA"/>
</dbReference>
<dbReference type="Pfam" id="PF11995">
    <property type="entry name" value="DUF3490"/>
    <property type="match status" value="1"/>
</dbReference>
<gene>
    <name evidence="3" type="ORF">CQW23_06777</name>
</gene>
<accession>A0A2G2X498</accession>
<protein>
    <recommendedName>
        <fullName evidence="2">NPK1-activating kinesin-like protein C-terminal domain-containing protein</fullName>
    </recommendedName>
</protein>
<sequence length="122" mass="13793">MLGQRHNLARKDTRDPSDQIYMEVELRRLTWLNHTLTKLGNAIPVLMGDDLLPGYVSSRPSLRTCEVGEGSQYNVLVALPYNSDIPRAIWNPPLILRGRPQPKYAARVGVSDFDMPHDTRPA</sequence>
<organism evidence="3 4">
    <name type="scientific">Capsicum baccatum</name>
    <name type="common">Peruvian pepper</name>
    <dbReference type="NCBI Taxonomy" id="33114"/>
    <lineage>
        <taxon>Eukaryota</taxon>
        <taxon>Viridiplantae</taxon>
        <taxon>Streptophyta</taxon>
        <taxon>Embryophyta</taxon>
        <taxon>Tracheophyta</taxon>
        <taxon>Spermatophyta</taxon>
        <taxon>Magnoliopsida</taxon>
        <taxon>eudicotyledons</taxon>
        <taxon>Gunneridae</taxon>
        <taxon>Pentapetalae</taxon>
        <taxon>asterids</taxon>
        <taxon>lamiids</taxon>
        <taxon>Solanales</taxon>
        <taxon>Solanaceae</taxon>
        <taxon>Solanoideae</taxon>
        <taxon>Capsiceae</taxon>
        <taxon>Capsicum</taxon>
    </lineage>
</organism>
<evidence type="ECO:0000313" key="3">
    <source>
        <dbReference type="EMBL" id="PHT52315.1"/>
    </source>
</evidence>
<name>A0A2G2X498_CAPBA</name>
<reference evidence="3 4" key="1">
    <citation type="journal article" date="2017" name="Genome Biol.">
        <title>New reference genome sequences of hot pepper reveal the massive evolution of plant disease-resistance genes by retroduplication.</title>
        <authorList>
            <person name="Kim S."/>
            <person name="Park J."/>
            <person name="Yeom S.I."/>
            <person name="Kim Y.M."/>
            <person name="Seo E."/>
            <person name="Kim K.T."/>
            <person name="Kim M.S."/>
            <person name="Lee J.M."/>
            <person name="Cheong K."/>
            <person name="Shin H.S."/>
            <person name="Kim S.B."/>
            <person name="Han K."/>
            <person name="Lee J."/>
            <person name="Park M."/>
            <person name="Lee H.A."/>
            <person name="Lee H.Y."/>
            <person name="Lee Y."/>
            <person name="Oh S."/>
            <person name="Lee J.H."/>
            <person name="Choi E."/>
            <person name="Choi E."/>
            <person name="Lee S.E."/>
            <person name="Jeon J."/>
            <person name="Kim H."/>
            <person name="Choi G."/>
            <person name="Song H."/>
            <person name="Lee J."/>
            <person name="Lee S.C."/>
            <person name="Kwon J.K."/>
            <person name="Lee H.Y."/>
            <person name="Koo N."/>
            <person name="Hong Y."/>
            <person name="Kim R.W."/>
            <person name="Kang W.H."/>
            <person name="Huh J.H."/>
            <person name="Kang B.C."/>
            <person name="Yang T.J."/>
            <person name="Lee Y.H."/>
            <person name="Bennetzen J.L."/>
            <person name="Choi D."/>
        </authorList>
    </citation>
    <scope>NUCLEOTIDE SEQUENCE [LARGE SCALE GENOMIC DNA]</scope>
    <source>
        <strain evidence="4">cv. PBC81</strain>
    </source>
</reference>
<dbReference type="Proteomes" id="UP000224567">
    <property type="component" value="Unassembled WGS sequence"/>
</dbReference>
<proteinExistence type="predicted"/>